<accession>A0AC61QVG5</accession>
<gene>
    <name evidence="1" type="ORF">E5357_15690</name>
</gene>
<dbReference type="EMBL" id="SRZB01000056">
    <property type="protein sequence ID" value="TGX96570.1"/>
    <property type="molecule type" value="Genomic_DNA"/>
</dbReference>
<evidence type="ECO:0000313" key="2">
    <source>
        <dbReference type="Proteomes" id="UP000307720"/>
    </source>
</evidence>
<sequence length="209" mass="23181">MKNIIKKSITSIIIMALALTLAMPMSAEAASKKAPKLNKTKVTLTITKKKTKPAVQLKVKNAAGRKVKWTSSNKKVATVSKKGKVVAKKKGVAMITVKVKGSKTLRCKVTVKDNRKSVTKKPITNPEPNPAPTPKPDGECEHVWVDHKKIVGYKIHCSCGKTYNTIEDWKQHNFNIGVTENTGHGYSEEPIYETDYQECTICHKTRPVQ</sequence>
<comment type="caution">
    <text evidence="1">The sequence shown here is derived from an EMBL/GenBank/DDBJ whole genome shotgun (WGS) entry which is preliminary data.</text>
</comment>
<name>A0AC61QVG5_9FIRM</name>
<reference evidence="1" key="1">
    <citation type="submission" date="2019-04" db="EMBL/GenBank/DDBJ databases">
        <title>Microbes associate with the intestines of laboratory mice.</title>
        <authorList>
            <person name="Navarre W."/>
            <person name="Wong E."/>
            <person name="Huang K."/>
            <person name="Tropini C."/>
            <person name="Ng K."/>
            <person name="Yu B."/>
        </authorList>
    </citation>
    <scope>NUCLEOTIDE SEQUENCE</scope>
    <source>
        <strain evidence="1">NM72_1-8</strain>
    </source>
</reference>
<evidence type="ECO:0000313" key="1">
    <source>
        <dbReference type="EMBL" id="TGX96570.1"/>
    </source>
</evidence>
<dbReference type="Proteomes" id="UP000307720">
    <property type="component" value="Unassembled WGS sequence"/>
</dbReference>
<proteinExistence type="predicted"/>
<keyword evidence="2" id="KW-1185">Reference proteome</keyword>
<organism evidence="1 2">
    <name type="scientific">Hominisplanchenecus murintestinalis</name>
    <dbReference type="NCBI Taxonomy" id="2941517"/>
    <lineage>
        <taxon>Bacteria</taxon>
        <taxon>Bacillati</taxon>
        <taxon>Bacillota</taxon>
        <taxon>Clostridia</taxon>
        <taxon>Lachnospirales</taxon>
        <taxon>Lachnospiraceae</taxon>
        <taxon>Hominisplanchenecus</taxon>
    </lineage>
</organism>
<protein>
    <submittedName>
        <fullName evidence="1">Uncharacterized protein</fullName>
    </submittedName>
</protein>